<dbReference type="Gene3D" id="3.40.640.10">
    <property type="entry name" value="Type I PLP-dependent aspartate aminotransferase-like (Major domain)"/>
    <property type="match status" value="1"/>
</dbReference>
<dbReference type="OrthoDB" id="5419315at2759"/>
<dbReference type="InterPro" id="IPR015422">
    <property type="entry name" value="PyrdxlP-dep_Trfase_small"/>
</dbReference>
<dbReference type="InterPro" id="IPR005814">
    <property type="entry name" value="Aminotrans_3"/>
</dbReference>
<comment type="cofactor">
    <cofactor evidence="1">
        <name>pyridoxal 5'-phosphate</name>
        <dbReference type="ChEBI" id="CHEBI:597326"/>
    </cofactor>
</comment>
<dbReference type="CDD" id="cd00610">
    <property type="entry name" value="OAT_like"/>
    <property type="match status" value="1"/>
</dbReference>
<dbReference type="GO" id="GO:0008483">
    <property type="term" value="F:transaminase activity"/>
    <property type="evidence" value="ECO:0007669"/>
    <property type="project" value="InterPro"/>
</dbReference>
<dbReference type="InterPro" id="IPR015424">
    <property type="entry name" value="PyrdxlP-dep_Trfase"/>
</dbReference>
<name>A0A6A6PFX5_9PEZI</name>
<dbReference type="GeneID" id="54475884"/>
<evidence type="ECO:0000313" key="6">
    <source>
        <dbReference type="Proteomes" id="UP000799767"/>
    </source>
</evidence>
<dbReference type="Proteomes" id="UP000799767">
    <property type="component" value="Unassembled WGS sequence"/>
</dbReference>
<protein>
    <submittedName>
        <fullName evidence="5">Pyridoxal phosphate-dependent transferase</fullName>
    </submittedName>
</protein>
<evidence type="ECO:0000256" key="4">
    <source>
        <dbReference type="RuleBase" id="RU003560"/>
    </source>
</evidence>
<comment type="similarity">
    <text evidence="2 4">Belongs to the class-III pyridoxal-phosphate-dependent aminotransferase family.</text>
</comment>
<reference evidence="5" key="1">
    <citation type="journal article" date="2020" name="Stud. Mycol.">
        <title>101 Dothideomycetes genomes: a test case for predicting lifestyles and emergence of pathogens.</title>
        <authorList>
            <person name="Haridas S."/>
            <person name="Albert R."/>
            <person name="Binder M."/>
            <person name="Bloem J."/>
            <person name="Labutti K."/>
            <person name="Salamov A."/>
            <person name="Andreopoulos B."/>
            <person name="Baker S."/>
            <person name="Barry K."/>
            <person name="Bills G."/>
            <person name="Bluhm B."/>
            <person name="Cannon C."/>
            <person name="Castanera R."/>
            <person name="Culley D."/>
            <person name="Daum C."/>
            <person name="Ezra D."/>
            <person name="Gonzalez J."/>
            <person name="Henrissat B."/>
            <person name="Kuo A."/>
            <person name="Liang C."/>
            <person name="Lipzen A."/>
            <person name="Lutzoni F."/>
            <person name="Magnuson J."/>
            <person name="Mondo S."/>
            <person name="Nolan M."/>
            <person name="Ohm R."/>
            <person name="Pangilinan J."/>
            <person name="Park H.-J."/>
            <person name="Ramirez L."/>
            <person name="Alfaro M."/>
            <person name="Sun H."/>
            <person name="Tritt A."/>
            <person name="Yoshinaga Y."/>
            <person name="Zwiers L.-H."/>
            <person name="Turgeon B."/>
            <person name="Goodwin S."/>
            <person name="Spatafora J."/>
            <person name="Crous P."/>
            <person name="Grigoriev I."/>
        </authorList>
    </citation>
    <scope>NUCLEOTIDE SEQUENCE</scope>
    <source>
        <strain evidence="5">CBS 113389</strain>
    </source>
</reference>
<dbReference type="EMBL" id="MU001643">
    <property type="protein sequence ID" value="KAF2478621.1"/>
    <property type="molecule type" value="Genomic_DNA"/>
</dbReference>
<evidence type="ECO:0000313" key="5">
    <source>
        <dbReference type="EMBL" id="KAF2478621.1"/>
    </source>
</evidence>
<keyword evidence="6" id="KW-1185">Reference proteome</keyword>
<keyword evidence="5" id="KW-0808">Transferase</keyword>
<dbReference type="Gene3D" id="3.90.1150.10">
    <property type="entry name" value="Aspartate Aminotransferase, domain 1"/>
    <property type="match status" value="1"/>
</dbReference>
<proteinExistence type="inferred from homology"/>
<dbReference type="GO" id="GO:0005829">
    <property type="term" value="C:cytosol"/>
    <property type="evidence" value="ECO:0007669"/>
    <property type="project" value="TreeGrafter"/>
</dbReference>
<sequence length="466" mass="50711">MTIKLDQTPHKVQANGHPESFIFHRSQRTKPANIISGSGIKFTLDNGRTIIDASAGPAVACLGHSEPRVAQAVMRQMESLSYAYSMGYTTDAAEDLAAHVLHNRPGGLGKAIFVNSGSEATDAALKLATQYWIEAGRPSKNQFIARKQSYHGNTLGALCVSGHESRREFYQPWMSKNVTFVDPCYAYRGQGSDETDAQYLQRLETELEETIVRIGSDNVAAFILETIPGTTLGCVPPVPGYLSAMRRICDKHGILLMLDEIMCGMGKTGKMHAWECEGDFRGPDIQTIGKALGGGFVPISGVLASQKIFDAIAQGSQTLAHGHTFQAHPNACAAALEVQKIIAERDLLGNVAARGEQLEREMKAELSSLPHVGNIRGRGLFWAIEFMKDPAARTPFARGSGYSDRVVEVAQGLGLNILGTLGHTGEYHVEHVIISPPYIISQEEVSEVVRLLRETIVAVDQEGKKW</sequence>
<evidence type="ECO:0000256" key="1">
    <source>
        <dbReference type="ARBA" id="ARBA00001933"/>
    </source>
</evidence>
<evidence type="ECO:0000256" key="2">
    <source>
        <dbReference type="ARBA" id="ARBA00008954"/>
    </source>
</evidence>
<dbReference type="PANTHER" id="PTHR43094">
    <property type="entry name" value="AMINOTRANSFERASE"/>
    <property type="match status" value="1"/>
</dbReference>
<dbReference type="AlphaFoldDB" id="A0A6A6PFX5"/>
<dbReference type="InterPro" id="IPR015421">
    <property type="entry name" value="PyrdxlP-dep_Trfase_major"/>
</dbReference>
<dbReference type="GO" id="GO:0030170">
    <property type="term" value="F:pyridoxal phosphate binding"/>
    <property type="evidence" value="ECO:0007669"/>
    <property type="project" value="InterPro"/>
</dbReference>
<dbReference type="RefSeq" id="XP_033585191.1">
    <property type="nucleotide sequence ID" value="XM_033734882.1"/>
</dbReference>
<organism evidence="5 6">
    <name type="scientific">Neohortaea acidophila</name>
    <dbReference type="NCBI Taxonomy" id="245834"/>
    <lineage>
        <taxon>Eukaryota</taxon>
        <taxon>Fungi</taxon>
        <taxon>Dikarya</taxon>
        <taxon>Ascomycota</taxon>
        <taxon>Pezizomycotina</taxon>
        <taxon>Dothideomycetes</taxon>
        <taxon>Dothideomycetidae</taxon>
        <taxon>Mycosphaerellales</taxon>
        <taxon>Teratosphaeriaceae</taxon>
        <taxon>Neohortaea</taxon>
    </lineage>
</organism>
<dbReference type="Pfam" id="PF00202">
    <property type="entry name" value="Aminotran_3"/>
    <property type="match status" value="1"/>
</dbReference>
<dbReference type="SUPFAM" id="SSF53383">
    <property type="entry name" value="PLP-dependent transferases"/>
    <property type="match status" value="1"/>
</dbReference>
<accession>A0A6A6PFX5</accession>
<dbReference type="NCBIfam" id="NF005685">
    <property type="entry name" value="PRK07483.1"/>
    <property type="match status" value="1"/>
</dbReference>
<evidence type="ECO:0000256" key="3">
    <source>
        <dbReference type="ARBA" id="ARBA00022898"/>
    </source>
</evidence>
<keyword evidence="3 4" id="KW-0663">Pyridoxal phosphate</keyword>
<gene>
    <name evidence="5" type="ORF">BDY17DRAFT_305513</name>
</gene>
<dbReference type="PANTHER" id="PTHR43094:SF1">
    <property type="entry name" value="AMINOTRANSFERASE CLASS-III"/>
    <property type="match status" value="1"/>
</dbReference>
<dbReference type="FunFam" id="3.40.640.10:FF:000004">
    <property type="entry name" value="Acetylornithine aminotransferase"/>
    <property type="match status" value="1"/>
</dbReference>